<keyword evidence="1 4" id="KW-0808">Transferase</keyword>
<dbReference type="InterPro" id="IPR029045">
    <property type="entry name" value="ClpP/crotonase-like_dom_sf"/>
</dbReference>
<name>A0A8I1KJA4_9HYPH</name>
<dbReference type="GO" id="GO:0005524">
    <property type="term" value="F:ATP binding"/>
    <property type="evidence" value="ECO:0007669"/>
    <property type="project" value="UniProtKB-KW"/>
</dbReference>
<dbReference type="AlphaFoldDB" id="A0A8I1KJA4"/>
<reference evidence="7 8" key="1">
    <citation type="submission" date="2020-12" db="EMBL/GenBank/DDBJ databases">
        <title>Revised draft genomes of Rhodomicrobium vannielii ATCC 17100 and Rhodomicrobium udaipurense JA643.</title>
        <authorList>
            <person name="Conners E.M."/>
            <person name="Davenport E.J."/>
            <person name="Bose A."/>
        </authorList>
    </citation>
    <scope>NUCLEOTIDE SEQUENCE [LARGE SCALE GENOMIC DNA]</scope>
    <source>
        <strain evidence="7 8">JA643</strain>
    </source>
</reference>
<dbReference type="PANTHER" id="PTHR42995:SF5">
    <property type="entry name" value="ACETYL-COENZYME A CARBOXYLASE CARBOXYL TRANSFERASE SUBUNIT BETA, CHLOROPLASTIC"/>
    <property type="match status" value="1"/>
</dbReference>
<comment type="caution">
    <text evidence="4">Lacks conserved residue(s) required for the propagation of feature annotation.</text>
</comment>
<organism evidence="7 8">
    <name type="scientific">Rhodomicrobium udaipurense</name>
    <dbReference type="NCBI Taxonomy" id="1202716"/>
    <lineage>
        <taxon>Bacteria</taxon>
        <taxon>Pseudomonadati</taxon>
        <taxon>Pseudomonadota</taxon>
        <taxon>Alphaproteobacteria</taxon>
        <taxon>Hyphomicrobiales</taxon>
        <taxon>Hyphomicrobiaceae</taxon>
        <taxon>Rhodomicrobium</taxon>
    </lineage>
</organism>
<dbReference type="GO" id="GO:0003989">
    <property type="term" value="F:acetyl-CoA carboxylase activity"/>
    <property type="evidence" value="ECO:0007669"/>
    <property type="project" value="InterPro"/>
</dbReference>
<comment type="caution">
    <text evidence="7">The sequence shown here is derived from an EMBL/GenBank/DDBJ whole genome shotgun (WGS) entry which is preliminary data.</text>
</comment>
<dbReference type="InterPro" id="IPR011762">
    <property type="entry name" value="COA_CT_N"/>
</dbReference>
<dbReference type="GO" id="GO:0006633">
    <property type="term" value="P:fatty acid biosynthetic process"/>
    <property type="evidence" value="ECO:0007669"/>
    <property type="project" value="UniProtKB-KW"/>
</dbReference>
<keyword evidence="8" id="KW-1185">Reference proteome</keyword>
<keyword evidence="4" id="KW-0443">Lipid metabolism</keyword>
<evidence type="ECO:0000256" key="5">
    <source>
        <dbReference type="SAM" id="MobiDB-lite"/>
    </source>
</evidence>
<keyword evidence="4" id="KW-0963">Cytoplasm</keyword>
<protein>
    <recommendedName>
        <fullName evidence="4">Acetyl-coenzyme A carboxylase carboxyl transferase subunit beta</fullName>
        <shortName evidence="4">ACCase subunit beta</shortName>
        <shortName evidence="4">Acetyl-CoA carboxylase carboxyltransferase subunit beta</shortName>
        <ecNumber evidence="4">2.1.3.15</ecNumber>
    </recommendedName>
</protein>
<evidence type="ECO:0000313" key="8">
    <source>
        <dbReference type="Proteomes" id="UP000623250"/>
    </source>
</evidence>
<dbReference type="InterPro" id="IPR034733">
    <property type="entry name" value="AcCoA_carboxyl_beta"/>
</dbReference>
<dbReference type="PANTHER" id="PTHR42995">
    <property type="entry name" value="ACETYL-COENZYME A CARBOXYLASE CARBOXYL TRANSFERASE SUBUNIT BETA, CHLOROPLASTIC"/>
    <property type="match status" value="1"/>
</dbReference>
<dbReference type="PROSITE" id="PS50980">
    <property type="entry name" value="COA_CT_NTER"/>
    <property type="match status" value="1"/>
</dbReference>
<dbReference type="RefSeq" id="WP_037235368.1">
    <property type="nucleotide sequence ID" value="NZ_JAEMUK010000014.1"/>
</dbReference>
<keyword evidence="4" id="KW-0444">Lipid biosynthesis</keyword>
<comment type="similarity">
    <text evidence="4">Belongs to the AccD/PCCB family.</text>
</comment>
<dbReference type="SUPFAM" id="SSF52096">
    <property type="entry name" value="ClpP/crotonase"/>
    <property type="match status" value="1"/>
</dbReference>
<feature type="region of interest" description="Disordered" evidence="5">
    <location>
        <begin position="298"/>
        <end position="340"/>
    </location>
</feature>
<evidence type="ECO:0000313" key="7">
    <source>
        <dbReference type="EMBL" id="MBJ7543537.1"/>
    </source>
</evidence>
<dbReference type="Pfam" id="PF01039">
    <property type="entry name" value="Carboxyl_trans"/>
    <property type="match status" value="1"/>
</dbReference>
<comment type="subunit">
    <text evidence="4">Acetyl-CoA carboxylase is a heterohexamer composed of biotin carboxyl carrier protein (AccB), biotin carboxylase (AccC) and two subunits each of ACCase subunit alpha (AccA) and ACCase subunit beta (AccD).</text>
</comment>
<accession>A0A8I1KJA4</accession>
<dbReference type="NCBIfam" id="TIGR00515">
    <property type="entry name" value="accD"/>
    <property type="match status" value="1"/>
</dbReference>
<dbReference type="HAMAP" id="MF_01395">
    <property type="entry name" value="AcetylCoA_CT_beta"/>
    <property type="match status" value="1"/>
</dbReference>
<dbReference type="GO" id="GO:0016743">
    <property type="term" value="F:carboxyl- or carbamoyltransferase activity"/>
    <property type="evidence" value="ECO:0007669"/>
    <property type="project" value="UniProtKB-UniRule"/>
</dbReference>
<evidence type="ECO:0000256" key="3">
    <source>
        <dbReference type="ARBA" id="ARBA00023160"/>
    </source>
</evidence>
<dbReference type="GO" id="GO:2001295">
    <property type="term" value="P:malonyl-CoA biosynthetic process"/>
    <property type="evidence" value="ECO:0007669"/>
    <property type="project" value="UniProtKB-UniRule"/>
</dbReference>
<sequence length="340" mass="36941">MNWINSVVRPKISGLWQKKEMPENLWIKCPETGQMVFHKDLEANQFVFPQSGHHMRIGAVPRLKSFFDDGKFETLSTPEVPADPLKFRDEKRYADRIKEARAKTGMQDALITGVGLLDGLTVVAGVQDFSFMGGSLGMAAGEAIILGMMKAVELKAPYILFVSSGGARMQEGILSLMQMPRTTVAVQRLRDAGLPYIVVLTNPTTGGVTASYAMLGDIHIAEPGALIGFAGPRVIEQTIREKLPDGFQRSEYLLDHGMIDMVVHRHELRDTLARICAMLTAERRGEIKARATAAAEDNARHLNGAASDAKLPATPEQIAATTIEPASPEPTKAPAPASPS</sequence>
<dbReference type="GO" id="GO:0009329">
    <property type="term" value="C:acetate CoA-transferase complex"/>
    <property type="evidence" value="ECO:0007669"/>
    <property type="project" value="TreeGrafter"/>
</dbReference>
<dbReference type="Proteomes" id="UP000623250">
    <property type="component" value="Unassembled WGS sequence"/>
</dbReference>
<dbReference type="EMBL" id="JAEMUK010000014">
    <property type="protein sequence ID" value="MBJ7543537.1"/>
    <property type="molecule type" value="Genomic_DNA"/>
</dbReference>
<evidence type="ECO:0000256" key="4">
    <source>
        <dbReference type="HAMAP-Rule" id="MF_01395"/>
    </source>
</evidence>
<gene>
    <name evidence="4" type="primary">accD</name>
    <name evidence="7" type="ORF">JDN41_08195</name>
</gene>
<evidence type="ECO:0000256" key="1">
    <source>
        <dbReference type="ARBA" id="ARBA00022679"/>
    </source>
</evidence>
<dbReference type="EC" id="2.1.3.15" evidence="4"/>
<comment type="subcellular location">
    <subcellularLocation>
        <location evidence="4">Cytoplasm</location>
    </subcellularLocation>
</comment>
<comment type="function">
    <text evidence="4">Component of the acetyl coenzyme A carboxylase (ACC) complex. Biotin carboxylase (BC) catalyzes the carboxylation of biotin on its carrier protein (BCCP) and then the CO(2) group is transferred by the transcarboxylase to acetyl-CoA to form malonyl-CoA.</text>
</comment>
<evidence type="ECO:0000259" key="6">
    <source>
        <dbReference type="PROSITE" id="PS50980"/>
    </source>
</evidence>
<feature type="domain" description="CoA carboxyltransferase N-terminal" evidence="6">
    <location>
        <begin position="25"/>
        <end position="294"/>
    </location>
</feature>
<keyword evidence="7" id="KW-0436">Ligase</keyword>
<feature type="compositionally biased region" description="Pro residues" evidence="5">
    <location>
        <begin position="327"/>
        <end position="340"/>
    </location>
</feature>
<keyword evidence="2 4" id="KW-0276">Fatty acid metabolism</keyword>
<keyword evidence="3 4" id="KW-0275">Fatty acid biosynthesis</keyword>
<evidence type="ECO:0000256" key="2">
    <source>
        <dbReference type="ARBA" id="ARBA00022832"/>
    </source>
</evidence>
<keyword evidence="4" id="KW-0067">ATP-binding</keyword>
<comment type="pathway">
    <text evidence="4">Lipid metabolism; malonyl-CoA biosynthesis; malonyl-CoA from acetyl-CoA: step 1/1.</text>
</comment>
<proteinExistence type="inferred from homology"/>
<dbReference type="UniPathway" id="UPA00655">
    <property type="reaction ID" value="UER00711"/>
</dbReference>
<dbReference type="Gene3D" id="3.90.226.10">
    <property type="entry name" value="2-enoyl-CoA Hydratase, Chain A, domain 1"/>
    <property type="match status" value="1"/>
</dbReference>
<dbReference type="InterPro" id="IPR000438">
    <property type="entry name" value="Acetyl_CoA_COase_Trfase_b_su"/>
</dbReference>
<comment type="catalytic activity">
    <reaction evidence="4">
        <text>N(6)-carboxybiotinyl-L-lysyl-[protein] + acetyl-CoA = N(6)-biotinyl-L-lysyl-[protein] + malonyl-CoA</text>
        <dbReference type="Rhea" id="RHEA:54728"/>
        <dbReference type="Rhea" id="RHEA-COMP:10505"/>
        <dbReference type="Rhea" id="RHEA-COMP:10506"/>
        <dbReference type="ChEBI" id="CHEBI:57288"/>
        <dbReference type="ChEBI" id="CHEBI:57384"/>
        <dbReference type="ChEBI" id="CHEBI:83144"/>
        <dbReference type="ChEBI" id="CHEBI:83145"/>
        <dbReference type="EC" id="2.1.3.15"/>
    </reaction>
</comment>
<dbReference type="PRINTS" id="PR01070">
    <property type="entry name" value="ACCCTRFRASEB"/>
</dbReference>
<keyword evidence="4" id="KW-0547">Nucleotide-binding</keyword>